<name>X6LA86_RETFI</name>
<dbReference type="Proteomes" id="UP000023152">
    <property type="component" value="Unassembled WGS sequence"/>
</dbReference>
<dbReference type="EMBL" id="ASPP01045403">
    <property type="protein sequence ID" value="ETN98922.1"/>
    <property type="molecule type" value="Genomic_DNA"/>
</dbReference>
<accession>X6LA86</accession>
<feature type="non-terminal residue" evidence="2">
    <location>
        <position position="1"/>
    </location>
</feature>
<dbReference type="AlphaFoldDB" id="X6LA86"/>
<feature type="compositionally biased region" description="Basic and acidic residues" evidence="1">
    <location>
        <begin position="187"/>
        <end position="225"/>
    </location>
</feature>
<protein>
    <submittedName>
        <fullName evidence="2">Uncharacterized protein</fullName>
    </submittedName>
</protein>
<feature type="compositionally biased region" description="Gly residues" evidence="1">
    <location>
        <begin position="146"/>
        <end position="155"/>
    </location>
</feature>
<evidence type="ECO:0000313" key="3">
    <source>
        <dbReference type="Proteomes" id="UP000023152"/>
    </source>
</evidence>
<feature type="non-terminal residue" evidence="2">
    <location>
        <position position="225"/>
    </location>
</feature>
<evidence type="ECO:0000256" key="1">
    <source>
        <dbReference type="SAM" id="MobiDB-lite"/>
    </source>
</evidence>
<organism evidence="2 3">
    <name type="scientific">Reticulomyxa filosa</name>
    <dbReference type="NCBI Taxonomy" id="46433"/>
    <lineage>
        <taxon>Eukaryota</taxon>
        <taxon>Sar</taxon>
        <taxon>Rhizaria</taxon>
        <taxon>Retaria</taxon>
        <taxon>Foraminifera</taxon>
        <taxon>Monothalamids</taxon>
        <taxon>Reticulomyxidae</taxon>
        <taxon>Reticulomyxa</taxon>
    </lineage>
</organism>
<proteinExistence type="predicted"/>
<feature type="region of interest" description="Disordered" evidence="1">
    <location>
        <begin position="146"/>
        <end position="225"/>
    </location>
</feature>
<gene>
    <name evidence="2" type="ORF">RFI_38565</name>
</gene>
<comment type="caution">
    <text evidence="2">The sequence shown here is derived from an EMBL/GenBank/DDBJ whole genome shotgun (WGS) entry which is preliminary data.</text>
</comment>
<evidence type="ECO:0000313" key="2">
    <source>
        <dbReference type="EMBL" id="ETN98922.1"/>
    </source>
</evidence>
<sequence length="225" mass="25624">FEEEYGDPSKIDDLEQLCRLKRSPFYPFNVPKTIDRLYHSVYCKELDSCLKSQQPPKDGHIQVSEYVIDMCQRLLLFRSSHSSEPLFGTKTQVETDTLEKNKDMPQFNLSHSNEKDQHDAMYALDKTDKDKARAKDIEKAGAIGIGTGTGTGIGVGEDDDDMNLTRKSQIKEEDEIGGDGDGDDDLDLARSHSEAPEKRRAEIQKQREEKKKSVLEFKPKALERR</sequence>
<reference evidence="2 3" key="1">
    <citation type="journal article" date="2013" name="Curr. Biol.">
        <title>The Genome of the Foraminiferan Reticulomyxa filosa.</title>
        <authorList>
            <person name="Glockner G."/>
            <person name="Hulsmann N."/>
            <person name="Schleicher M."/>
            <person name="Noegel A.A."/>
            <person name="Eichinger L."/>
            <person name="Gallinger C."/>
            <person name="Pawlowski J."/>
            <person name="Sierra R."/>
            <person name="Euteneuer U."/>
            <person name="Pillet L."/>
            <person name="Moustafa A."/>
            <person name="Platzer M."/>
            <person name="Groth M."/>
            <person name="Szafranski K."/>
            <person name="Schliwa M."/>
        </authorList>
    </citation>
    <scope>NUCLEOTIDE SEQUENCE [LARGE SCALE GENOMIC DNA]</scope>
</reference>
<keyword evidence="3" id="KW-1185">Reference proteome</keyword>
<feature type="compositionally biased region" description="Acidic residues" evidence="1">
    <location>
        <begin position="172"/>
        <end position="186"/>
    </location>
</feature>